<dbReference type="Proteomes" id="UP000000263">
    <property type="component" value="Chromosome"/>
</dbReference>
<dbReference type="InterPro" id="IPR014756">
    <property type="entry name" value="Ig_E-set"/>
</dbReference>
<sequence length="173" mass="18662">MPSFLRLKPMIAMLTLLSLMFISASRALAHADYVSSEPPANGTVTSAPERVIIVFSQELKPEGNTIRVTDARGNQVDRGDTTLDRNDPNRKTLIVSLSPGLSDGVYTVNWKNASTDGHSETGRFRFTINTGTTPAATPLPATSGEEMPGLALLAVGSGALLIGWALRRRVWQR</sequence>
<dbReference type="OrthoDB" id="164577at2"/>
<gene>
    <name evidence="8" type="ordered locus">Rcas_2634</name>
</gene>
<dbReference type="GO" id="GO:0046688">
    <property type="term" value="P:response to copper ion"/>
    <property type="evidence" value="ECO:0007669"/>
    <property type="project" value="InterPro"/>
</dbReference>
<evidence type="ECO:0000256" key="6">
    <source>
        <dbReference type="SAM" id="SignalP"/>
    </source>
</evidence>
<protein>
    <submittedName>
        <fullName evidence="8">Copper resistance protein CopC</fullName>
    </submittedName>
</protein>
<dbReference type="InterPro" id="IPR014755">
    <property type="entry name" value="Cu-Rt/internalin_Ig-like"/>
</dbReference>
<keyword evidence="2" id="KW-0479">Metal-binding</keyword>
<feature type="transmembrane region" description="Helical" evidence="5">
    <location>
        <begin position="147"/>
        <end position="166"/>
    </location>
</feature>
<evidence type="ECO:0000259" key="7">
    <source>
        <dbReference type="Pfam" id="PF04234"/>
    </source>
</evidence>
<dbReference type="eggNOG" id="COG2372">
    <property type="taxonomic scope" value="Bacteria"/>
</dbReference>
<evidence type="ECO:0000256" key="1">
    <source>
        <dbReference type="ARBA" id="ARBA00004196"/>
    </source>
</evidence>
<evidence type="ECO:0000256" key="5">
    <source>
        <dbReference type="SAM" id="Phobius"/>
    </source>
</evidence>
<dbReference type="HOGENOM" id="CLU_087859_4_2_0"/>
<proteinExistence type="predicted"/>
<accession>A7NME5</accession>
<dbReference type="PANTHER" id="PTHR34820:SF4">
    <property type="entry name" value="INNER MEMBRANE PROTEIN YEBZ"/>
    <property type="match status" value="1"/>
</dbReference>
<dbReference type="GO" id="GO:0006825">
    <property type="term" value="P:copper ion transport"/>
    <property type="evidence" value="ECO:0007669"/>
    <property type="project" value="InterPro"/>
</dbReference>
<reference evidence="8 9" key="1">
    <citation type="submission" date="2007-08" db="EMBL/GenBank/DDBJ databases">
        <title>Complete sequence of Roseiflexus castenholzii DSM 13941.</title>
        <authorList>
            <consortium name="US DOE Joint Genome Institute"/>
            <person name="Copeland A."/>
            <person name="Lucas S."/>
            <person name="Lapidus A."/>
            <person name="Barry K."/>
            <person name="Glavina del Rio T."/>
            <person name="Dalin E."/>
            <person name="Tice H."/>
            <person name="Pitluck S."/>
            <person name="Thompson L.S."/>
            <person name="Brettin T."/>
            <person name="Bruce D."/>
            <person name="Detter J.C."/>
            <person name="Han C."/>
            <person name="Tapia R."/>
            <person name="Schmutz J."/>
            <person name="Larimer F."/>
            <person name="Land M."/>
            <person name="Hauser L."/>
            <person name="Kyrpides N."/>
            <person name="Mikhailova N."/>
            <person name="Bryant D.A."/>
            <person name="Hanada S."/>
            <person name="Tsukatani Y."/>
            <person name="Richardson P."/>
        </authorList>
    </citation>
    <scope>NUCLEOTIDE SEQUENCE [LARGE SCALE GENOMIC DNA]</scope>
    <source>
        <strain evidence="9">DSM 13941 / HLO8</strain>
    </source>
</reference>
<name>A7NME5_ROSCS</name>
<dbReference type="STRING" id="383372.Rcas_2634"/>
<evidence type="ECO:0000313" key="9">
    <source>
        <dbReference type="Proteomes" id="UP000000263"/>
    </source>
</evidence>
<keyword evidence="4" id="KW-0186">Copper</keyword>
<keyword evidence="3 6" id="KW-0732">Signal</keyword>
<evidence type="ECO:0000256" key="3">
    <source>
        <dbReference type="ARBA" id="ARBA00022729"/>
    </source>
</evidence>
<dbReference type="Gene3D" id="2.60.40.1220">
    <property type="match status" value="1"/>
</dbReference>
<feature type="domain" description="CopC" evidence="7">
    <location>
        <begin position="30"/>
        <end position="128"/>
    </location>
</feature>
<feature type="chain" id="PRO_5002711049" evidence="6">
    <location>
        <begin position="30"/>
        <end position="173"/>
    </location>
</feature>
<dbReference type="AlphaFoldDB" id="A7NME5"/>
<dbReference type="PANTHER" id="PTHR34820">
    <property type="entry name" value="INNER MEMBRANE PROTEIN YEBZ"/>
    <property type="match status" value="1"/>
</dbReference>
<evidence type="ECO:0000256" key="2">
    <source>
        <dbReference type="ARBA" id="ARBA00022723"/>
    </source>
</evidence>
<dbReference type="GO" id="GO:0005507">
    <property type="term" value="F:copper ion binding"/>
    <property type="evidence" value="ECO:0007669"/>
    <property type="project" value="InterPro"/>
</dbReference>
<keyword evidence="5" id="KW-1133">Transmembrane helix</keyword>
<organism evidence="8 9">
    <name type="scientific">Roseiflexus castenholzii (strain DSM 13941 / HLO8)</name>
    <dbReference type="NCBI Taxonomy" id="383372"/>
    <lineage>
        <taxon>Bacteria</taxon>
        <taxon>Bacillati</taxon>
        <taxon>Chloroflexota</taxon>
        <taxon>Chloroflexia</taxon>
        <taxon>Chloroflexales</taxon>
        <taxon>Roseiflexineae</taxon>
        <taxon>Roseiflexaceae</taxon>
        <taxon>Roseiflexus</taxon>
    </lineage>
</organism>
<feature type="signal peptide" evidence="6">
    <location>
        <begin position="1"/>
        <end position="29"/>
    </location>
</feature>
<dbReference type="RefSeq" id="WP_012121131.1">
    <property type="nucleotide sequence ID" value="NC_009767.1"/>
</dbReference>
<dbReference type="GO" id="GO:0042597">
    <property type="term" value="C:periplasmic space"/>
    <property type="evidence" value="ECO:0007669"/>
    <property type="project" value="InterPro"/>
</dbReference>
<dbReference type="GO" id="GO:0005886">
    <property type="term" value="C:plasma membrane"/>
    <property type="evidence" value="ECO:0007669"/>
    <property type="project" value="TreeGrafter"/>
</dbReference>
<dbReference type="SUPFAM" id="SSF81296">
    <property type="entry name" value="E set domains"/>
    <property type="match status" value="1"/>
</dbReference>
<evidence type="ECO:0000313" key="8">
    <source>
        <dbReference type="EMBL" id="ABU58707.1"/>
    </source>
</evidence>
<dbReference type="InterPro" id="IPR032694">
    <property type="entry name" value="CopC/D"/>
</dbReference>
<dbReference type="InterPro" id="IPR007348">
    <property type="entry name" value="CopC_dom"/>
</dbReference>
<dbReference type="GO" id="GO:0030313">
    <property type="term" value="C:cell envelope"/>
    <property type="evidence" value="ECO:0007669"/>
    <property type="project" value="UniProtKB-SubCell"/>
</dbReference>
<dbReference type="EMBL" id="CP000804">
    <property type="protein sequence ID" value="ABU58707.1"/>
    <property type="molecule type" value="Genomic_DNA"/>
</dbReference>
<dbReference type="Pfam" id="PF04234">
    <property type="entry name" value="CopC"/>
    <property type="match status" value="1"/>
</dbReference>
<keyword evidence="5" id="KW-0812">Transmembrane</keyword>
<keyword evidence="9" id="KW-1185">Reference proteome</keyword>
<comment type="subcellular location">
    <subcellularLocation>
        <location evidence="1">Cell envelope</location>
    </subcellularLocation>
</comment>
<dbReference type="KEGG" id="rca:Rcas_2634"/>
<evidence type="ECO:0000256" key="4">
    <source>
        <dbReference type="ARBA" id="ARBA00023008"/>
    </source>
</evidence>
<keyword evidence="5" id="KW-0472">Membrane</keyword>